<evidence type="ECO:0000313" key="1">
    <source>
        <dbReference type="EMBL" id="KAF6005198.1"/>
    </source>
</evidence>
<dbReference type="PANTHER" id="PTHR14091">
    <property type="entry name" value="PERIODIC TRYPTOPHAN PROTEIN 1"/>
    <property type="match status" value="1"/>
</dbReference>
<dbReference type="Proteomes" id="UP000530660">
    <property type="component" value="Unassembled WGS sequence"/>
</dbReference>
<keyword evidence="2" id="KW-1185">Reference proteome</keyword>
<dbReference type="Gene3D" id="2.130.10.10">
    <property type="entry name" value="YVTN repeat-like/Quinoprotein amine dehydrogenase"/>
    <property type="match status" value="1"/>
</dbReference>
<dbReference type="EMBL" id="VWRR01000001">
    <property type="protein sequence ID" value="KAF6005198.1"/>
    <property type="molecule type" value="Genomic_DNA"/>
</dbReference>
<comment type="caution">
    <text evidence="1">The sequence shown here is derived from an EMBL/GenBank/DDBJ whole genome shotgun (WGS) entry which is preliminary data.</text>
</comment>
<dbReference type="OrthoDB" id="270624at2759"/>
<reference evidence="1 2" key="1">
    <citation type="journal article" date="2020" name="J. Phycol.">
        <title>Comparative genome analysis reveals Cyanidiococcus gen. nov., a new extremophilic red algal genus sister to Cyanidioschyzon (Cyanidioschyzonaceae, Rhodophyta).</title>
        <authorList>
            <person name="Liu S.-L."/>
            <person name="Chiang Y.-R."/>
            <person name="Yoon H.S."/>
            <person name="Fu H.-Y."/>
        </authorList>
    </citation>
    <scope>NUCLEOTIDE SEQUENCE [LARGE SCALE GENOMIC DNA]</scope>
    <source>
        <strain evidence="1 2">THAL066</strain>
    </source>
</reference>
<dbReference type="GO" id="GO:0006364">
    <property type="term" value="P:rRNA processing"/>
    <property type="evidence" value="ECO:0007669"/>
    <property type="project" value="InterPro"/>
</dbReference>
<evidence type="ECO:0000313" key="2">
    <source>
        <dbReference type="Proteomes" id="UP000530660"/>
    </source>
</evidence>
<dbReference type="PANTHER" id="PTHR14091:SF0">
    <property type="entry name" value="PERIODIC TRYPTOPHAN PROTEIN 1 HOMOLOG"/>
    <property type="match status" value="1"/>
</dbReference>
<proteinExistence type="predicted"/>
<dbReference type="InterPro" id="IPR015943">
    <property type="entry name" value="WD40/YVTN_repeat-like_dom_sf"/>
</dbReference>
<sequence>MVFDRDPENVVWLSENHCLLSDEGGVVRAFDIRRTGNDYQRPLWSIRPCQDRPALIALAPQVPDMLVVGSTDGYLRIYDLKLCAGNQSESASTQAATSESNAIGRVKAHAGALFSVECCPDENFAFAVACGGSKGKLTIVDVAESTPAVLDHFR</sequence>
<dbReference type="AlphaFoldDB" id="A0A7J7IQA2"/>
<protein>
    <submittedName>
        <fullName evidence="1">rRNA-processing protein</fullName>
    </submittedName>
</protein>
<dbReference type="SUPFAM" id="SSF50978">
    <property type="entry name" value="WD40 repeat-like"/>
    <property type="match status" value="1"/>
</dbReference>
<dbReference type="InterPro" id="IPR044285">
    <property type="entry name" value="PWP1"/>
</dbReference>
<dbReference type="GO" id="GO:0005634">
    <property type="term" value="C:nucleus"/>
    <property type="evidence" value="ECO:0007669"/>
    <property type="project" value="TreeGrafter"/>
</dbReference>
<dbReference type="InterPro" id="IPR036322">
    <property type="entry name" value="WD40_repeat_dom_sf"/>
</dbReference>
<accession>A0A7J7IQA2</accession>
<gene>
    <name evidence="1" type="primary">PWP1_2</name>
    <name evidence="1" type="ORF">F1559_002310</name>
</gene>
<name>A0A7J7IQA2_9RHOD</name>
<organism evidence="1 2">
    <name type="scientific">Cyanidiococcus yangmingshanensis</name>
    <dbReference type="NCBI Taxonomy" id="2690220"/>
    <lineage>
        <taxon>Eukaryota</taxon>
        <taxon>Rhodophyta</taxon>
        <taxon>Bangiophyceae</taxon>
        <taxon>Cyanidiales</taxon>
        <taxon>Cyanidiaceae</taxon>
        <taxon>Cyanidiococcus</taxon>
    </lineage>
</organism>